<comment type="caution">
    <text evidence="1">The sequence shown here is derived from an EMBL/GenBank/DDBJ whole genome shotgun (WGS) entry which is preliminary data.</text>
</comment>
<gene>
    <name evidence="1" type="ORF">XENORESO_011624</name>
</gene>
<protein>
    <submittedName>
        <fullName evidence="1">Uncharacterized protein</fullName>
    </submittedName>
</protein>
<keyword evidence="2" id="KW-1185">Reference proteome</keyword>
<reference evidence="1 2" key="1">
    <citation type="submission" date="2021-06" db="EMBL/GenBank/DDBJ databases">
        <authorList>
            <person name="Palmer J.M."/>
        </authorList>
    </citation>
    <scope>NUCLEOTIDE SEQUENCE [LARGE SCALE GENOMIC DNA]</scope>
    <source>
        <strain evidence="1 2">XR_2019</strain>
        <tissue evidence="1">Muscle</tissue>
    </source>
</reference>
<evidence type="ECO:0000313" key="1">
    <source>
        <dbReference type="EMBL" id="MEQ2267866.1"/>
    </source>
</evidence>
<dbReference type="EMBL" id="JAHRIM010043629">
    <property type="protein sequence ID" value="MEQ2267866.1"/>
    <property type="molecule type" value="Genomic_DNA"/>
</dbReference>
<sequence>MASWVMQFRADLGCSWDVFIFLIFNQYVSELMFPAVQLSRKRSLEAASGCAQVCREGALQLGGAVALQQTGRFLHHVQHRLCWTLDVAASVLVFGLIVL</sequence>
<accession>A0ABV0WE70</accession>
<dbReference type="Proteomes" id="UP001444071">
    <property type="component" value="Unassembled WGS sequence"/>
</dbReference>
<organism evidence="1 2">
    <name type="scientific">Xenotaenia resolanae</name>
    <dbReference type="NCBI Taxonomy" id="208358"/>
    <lineage>
        <taxon>Eukaryota</taxon>
        <taxon>Metazoa</taxon>
        <taxon>Chordata</taxon>
        <taxon>Craniata</taxon>
        <taxon>Vertebrata</taxon>
        <taxon>Euteleostomi</taxon>
        <taxon>Actinopterygii</taxon>
        <taxon>Neopterygii</taxon>
        <taxon>Teleostei</taxon>
        <taxon>Neoteleostei</taxon>
        <taxon>Acanthomorphata</taxon>
        <taxon>Ovalentaria</taxon>
        <taxon>Atherinomorphae</taxon>
        <taxon>Cyprinodontiformes</taxon>
        <taxon>Goodeidae</taxon>
        <taxon>Xenotaenia</taxon>
    </lineage>
</organism>
<proteinExistence type="predicted"/>
<evidence type="ECO:0000313" key="2">
    <source>
        <dbReference type="Proteomes" id="UP001444071"/>
    </source>
</evidence>
<name>A0ABV0WE70_9TELE</name>